<protein>
    <submittedName>
        <fullName evidence="2">Uncharacterized protein</fullName>
    </submittedName>
</protein>
<dbReference type="Proteomes" id="UP001176941">
    <property type="component" value="Chromosome 2"/>
</dbReference>
<evidence type="ECO:0000313" key="2">
    <source>
        <dbReference type="EMBL" id="CAI9160505.1"/>
    </source>
</evidence>
<dbReference type="EMBL" id="OX459938">
    <property type="protein sequence ID" value="CAI9160505.1"/>
    <property type="molecule type" value="Genomic_DNA"/>
</dbReference>
<reference evidence="2" key="1">
    <citation type="submission" date="2023-04" db="EMBL/GenBank/DDBJ databases">
        <authorList>
            <consortium name="ELIXIR-Norway"/>
        </authorList>
    </citation>
    <scope>NUCLEOTIDE SEQUENCE [LARGE SCALE GENOMIC DNA]</scope>
</reference>
<sequence length="98" mass="10961">MEEKSGLNCSKRLQNESWRSPAGRLRPRVDTQWLQEPCAIQLGEAGKLPERDRSCNHPASRQPEARSLGPRAREGPRGLGTAGESCEARPCQARRARR</sequence>
<evidence type="ECO:0000256" key="1">
    <source>
        <dbReference type="SAM" id="MobiDB-lite"/>
    </source>
</evidence>
<organism evidence="2 3">
    <name type="scientific">Rangifer tarandus platyrhynchus</name>
    <name type="common">Svalbard reindeer</name>
    <dbReference type="NCBI Taxonomy" id="3082113"/>
    <lineage>
        <taxon>Eukaryota</taxon>
        <taxon>Metazoa</taxon>
        <taxon>Chordata</taxon>
        <taxon>Craniata</taxon>
        <taxon>Vertebrata</taxon>
        <taxon>Euteleostomi</taxon>
        <taxon>Mammalia</taxon>
        <taxon>Eutheria</taxon>
        <taxon>Laurasiatheria</taxon>
        <taxon>Artiodactyla</taxon>
        <taxon>Ruminantia</taxon>
        <taxon>Pecora</taxon>
        <taxon>Cervidae</taxon>
        <taxon>Odocoileinae</taxon>
        <taxon>Rangifer</taxon>
    </lineage>
</organism>
<evidence type="ECO:0000313" key="3">
    <source>
        <dbReference type="Proteomes" id="UP001176941"/>
    </source>
</evidence>
<feature type="compositionally biased region" description="Polar residues" evidence="1">
    <location>
        <begin position="7"/>
        <end position="18"/>
    </location>
</feature>
<name>A0ABN8YHI2_RANTA</name>
<keyword evidence="3" id="KW-1185">Reference proteome</keyword>
<proteinExistence type="predicted"/>
<feature type="region of interest" description="Disordered" evidence="1">
    <location>
        <begin position="1"/>
        <end position="25"/>
    </location>
</feature>
<accession>A0ABN8YHI2</accession>
<feature type="region of interest" description="Disordered" evidence="1">
    <location>
        <begin position="43"/>
        <end position="98"/>
    </location>
</feature>
<gene>
    <name evidence="2" type="ORF">MRATA1EN1_LOCUS9467</name>
</gene>